<organism evidence="1 2">
    <name type="scientific">Cytospora mali</name>
    <name type="common">Apple Valsa canker fungus</name>
    <name type="synonym">Valsa mali</name>
    <dbReference type="NCBI Taxonomy" id="578113"/>
    <lineage>
        <taxon>Eukaryota</taxon>
        <taxon>Fungi</taxon>
        <taxon>Dikarya</taxon>
        <taxon>Ascomycota</taxon>
        <taxon>Pezizomycotina</taxon>
        <taxon>Sordariomycetes</taxon>
        <taxon>Sordariomycetidae</taxon>
        <taxon>Diaporthales</taxon>
        <taxon>Cytosporaceae</taxon>
        <taxon>Cytospora</taxon>
    </lineage>
</organism>
<sequence length="184" mass="20223">MVLNKKQSGLSGRREVEIHIQLDQLPQQGNGNAVDARVDARVDDSAKVTTPLNTEPAQARKTNHMVGLSKKSPILQPKTGEEAVYGKTSGTWKAEEAFTKIQSEDGESQGLFGQDTDQLKDTHIRAKLARLLMFMGMTMLLGYKTPEAIALGRKYPGQVLECLEMAPQPMCSSTDEQKQPLVLV</sequence>
<reference evidence="1" key="1">
    <citation type="submission" date="2014-12" db="EMBL/GenBank/DDBJ databases">
        <title>Genome Sequence of Valsa Canker Pathogens Uncovers a Specific Adaption of Colonization on Woody Bark.</title>
        <authorList>
            <person name="Yin Z."/>
            <person name="Liu H."/>
            <person name="Gao X."/>
            <person name="Li Z."/>
            <person name="Song N."/>
            <person name="Ke X."/>
            <person name="Dai Q."/>
            <person name="Wu Y."/>
            <person name="Sun Y."/>
            <person name="Xu J.-R."/>
            <person name="Kang Z.K."/>
            <person name="Wang L."/>
            <person name="Huang L."/>
        </authorList>
    </citation>
    <scope>NUCLEOTIDE SEQUENCE [LARGE SCALE GENOMIC DNA]</scope>
    <source>
        <strain evidence="1">03-8</strain>
    </source>
</reference>
<dbReference type="EMBL" id="CM003106">
    <property type="protein sequence ID" value="KUI73000.1"/>
    <property type="molecule type" value="Genomic_DNA"/>
</dbReference>
<dbReference type="AlphaFoldDB" id="A0A194WA66"/>
<evidence type="ECO:0000313" key="1">
    <source>
        <dbReference type="EMBL" id="KUI73000.1"/>
    </source>
</evidence>
<name>A0A194WA66_CYTMA</name>
<accession>A0A194WA66</accession>
<protein>
    <submittedName>
        <fullName evidence="1">Uncharacterized protein</fullName>
    </submittedName>
</protein>
<dbReference type="Proteomes" id="UP000078559">
    <property type="component" value="Chromosome 9"/>
</dbReference>
<evidence type="ECO:0000313" key="2">
    <source>
        <dbReference type="Proteomes" id="UP000078559"/>
    </source>
</evidence>
<gene>
    <name evidence="1" type="ORF">VM1G_08152</name>
</gene>
<keyword evidence="2" id="KW-1185">Reference proteome</keyword>
<proteinExistence type="predicted"/>